<dbReference type="SUPFAM" id="SSF52058">
    <property type="entry name" value="L domain-like"/>
    <property type="match status" value="1"/>
</dbReference>
<feature type="compositionally biased region" description="Basic and acidic residues" evidence="1">
    <location>
        <begin position="539"/>
        <end position="548"/>
    </location>
</feature>
<feature type="signal peptide" evidence="3">
    <location>
        <begin position="1"/>
        <end position="29"/>
    </location>
</feature>
<evidence type="ECO:0000313" key="5">
    <source>
        <dbReference type="WBParaSite" id="HCON_00086070-00001"/>
    </source>
</evidence>
<dbReference type="OrthoDB" id="5896639at2759"/>
<keyword evidence="4" id="KW-1185">Reference proteome</keyword>
<dbReference type="AlphaFoldDB" id="A0A7I4YDH4"/>
<evidence type="ECO:0000256" key="2">
    <source>
        <dbReference type="SAM" id="Phobius"/>
    </source>
</evidence>
<keyword evidence="3" id="KW-0732">Signal</keyword>
<feature type="transmembrane region" description="Helical" evidence="2">
    <location>
        <begin position="441"/>
        <end position="463"/>
    </location>
</feature>
<evidence type="ECO:0000256" key="3">
    <source>
        <dbReference type="SAM" id="SignalP"/>
    </source>
</evidence>
<reference evidence="5" key="1">
    <citation type="submission" date="2020-12" db="UniProtKB">
        <authorList>
            <consortium name="WormBaseParasite"/>
        </authorList>
    </citation>
    <scope>IDENTIFICATION</scope>
    <source>
        <strain evidence="5">MHco3</strain>
    </source>
</reference>
<name>A0A7I4YDH4_HAECO</name>
<accession>A0A7I4YDH4</accession>
<sequence length="548" mass="61566">MIWRSIRFRPIRLTLFIQLSFTIIKDVYSENTIVYPVNEAYTYGEETYPVNETYTYDEETKSCFFSGTLSDFHKVHFDCENLYGKLTVDEISEQRLWLNRQGFYRIEGCIVVASIPALEYIYDNGTIIIPNSKFCEYEYSFLIYGNPKLKFIFIGDEKRNTKDFLIKANRGLKFPYIRGLGSEWQERLNEIDIGTNQDCTMEMAMKDTSCTRLIGDVEYQPENDTNKRVWSRVKEVLGTILINGVAEERLGLPKGLVVRGWAPRVVRITNNHILKNIDAILHIEVNGPEPLFWFQNNSKLCHSELREEIEARISGTIEWDETCDAASTQYDTTEKIISTTPISVGSTATTTSIPIESTITTVSSTTGSIGVPDVLTRNKTSKEVTTTAIISTESNTTTTSSTTKITKEIGAETTTKTGGLDFHEYVEIEQGTGSSFIGIEAVIITVGINIAIIAICFILIIGIKNSKRKRRHMEADAHQMVYQVYDDVVPVIEGETPDYEESSQRNPDAHASEEKKSAEDSQSYDASDTKGAKVIGAPSDKHAKSAST</sequence>
<organism evidence="4 5">
    <name type="scientific">Haemonchus contortus</name>
    <name type="common">Barber pole worm</name>
    <dbReference type="NCBI Taxonomy" id="6289"/>
    <lineage>
        <taxon>Eukaryota</taxon>
        <taxon>Metazoa</taxon>
        <taxon>Ecdysozoa</taxon>
        <taxon>Nematoda</taxon>
        <taxon>Chromadorea</taxon>
        <taxon>Rhabditida</taxon>
        <taxon>Rhabditina</taxon>
        <taxon>Rhabditomorpha</taxon>
        <taxon>Strongyloidea</taxon>
        <taxon>Trichostrongylidae</taxon>
        <taxon>Haemonchus</taxon>
    </lineage>
</organism>
<feature type="compositionally biased region" description="Basic and acidic residues" evidence="1">
    <location>
        <begin position="507"/>
        <end position="519"/>
    </location>
</feature>
<evidence type="ECO:0000256" key="1">
    <source>
        <dbReference type="SAM" id="MobiDB-lite"/>
    </source>
</evidence>
<dbReference type="WBParaSite" id="HCON_00086070-00001">
    <property type="protein sequence ID" value="HCON_00086070-00001"/>
    <property type="gene ID" value="HCON_00086070"/>
</dbReference>
<protein>
    <submittedName>
        <fullName evidence="5">Glycoprotein</fullName>
    </submittedName>
</protein>
<feature type="chain" id="PRO_5029449434" evidence="3">
    <location>
        <begin position="30"/>
        <end position="548"/>
    </location>
</feature>
<feature type="region of interest" description="Disordered" evidence="1">
    <location>
        <begin position="495"/>
        <end position="548"/>
    </location>
</feature>
<dbReference type="Proteomes" id="UP000025227">
    <property type="component" value="Unplaced"/>
</dbReference>
<keyword evidence="2" id="KW-1133">Transmembrane helix</keyword>
<keyword evidence="2" id="KW-0472">Membrane</keyword>
<proteinExistence type="predicted"/>
<keyword evidence="2" id="KW-0812">Transmembrane</keyword>
<evidence type="ECO:0000313" key="4">
    <source>
        <dbReference type="Proteomes" id="UP000025227"/>
    </source>
</evidence>